<reference evidence="8" key="2">
    <citation type="submission" date="2025-09" db="UniProtKB">
        <authorList>
            <consortium name="Ensembl"/>
        </authorList>
    </citation>
    <scope>IDENTIFICATION</scope>
</reference>
<evidence type="ECO:0000256" key="4">
    <source>
        <dbReference type="ARBA" id="ARBA00022801"/>
    </source>
</evidence>
<evidence type="ECO:0000256" key="5">
    <source>
        <dbReference type="ARBA" id="ARBA00022842"/>
    </source>
</evidence>
<name>A0A8C3R0Y6_9PASS</name>
<dbReference type="AlphaFoldDB" id="A0A8C3R0Y6"/>
<dbReference type="PANTHER" id="PTHR12992:SF11">
    <property type="entry name" value="MITOCHONDRIAL COENZYME A DIPHOSPHATASE NUDT8"/>
    <property type="match status" value="1"/>
</dbReference>
<dbReference type="InterPro" id="IPR015797">
    <property type="entry name" value="NUDIX_hydrolase-like_dom_sf"/>
</dbReference>
<keyword evidence="6" id="KW-0464">Manganese</keyword>
<dbReference type="Proteomes" id="UP000694396">
    <property type="component" value="Unplaced"/>
</dbReference>
<evidence type="ECO:0000313" key="9">
    <source>
        <dbReference type="Proteomes" id="UP000694396"/>
    </source>
</evidence>
<evidence type="ECO:0000259" key="7">
    <source>
        <dbReference type="PROSITE" id="PS51462"/>
    </source>
</evidence>
<reference evidence="8" key="1">
    <citation type="submission" date="2025-08" db="UniProtKB">
        <authorList>
            <consortium name="Ensembl"/>
        </authorList>
    </citation>
    <scope>IDENTIFICATION</scope>
</reference>
<organism evidence="8 9">
    <name type="scientific">Cyanoderma ruficeps</name>
    <name type="common">rufous-capped babbler</name>
    <dbReference type="NCBI Taxonomy" id="181631"/>
    <lineage>
        <taxon>Eukaryota</taxon>
        <taxon>Metazoa</taxon>
        <taxon>Chordata</taxon>
        <taxon>Craniata</taxon>
        <taxon>Vertebrata</taxon>
        <taxon>Euteleostomi</taxon>
        <taxon>Archelosauria</taxon>
        <taxon>Archosauria</taxon>
        <taxon>Dinosauria</taxon>
        <taxon>Saurischia</taxon>
        <taxon>Theropoda</taxon>
        <taxon>Coelurosauria</taxon>
        <taxon>Aves</taxon>
        <taxon>Neognathae</taxon>
        <taxon>Neoaves</taxon>
        <taxon>Telluraves</taxon>
        <taxon>Australaves</taxon>
        <taxon>Passeriformes</taxon>
        <taxon>Sylvioidea</taxon>
        <taxon>Timaliidae</taxon>
        <taxon>Cyanoderma</taxon>
    </lineage>
</organism>
<dbReference type="InterPro" id="IPR045121">
    <property type="entry name" value="CoAse"/>
</dbReference>
<dbReference type="GO" id="GO:0046872">
    <property type="term" value="F:metal ion binding"/>
    <property type="evidence" value="ECO:0007669"/>
    <property type="project" value="UniProtKB-KW"/>
</dbReference>
<keyword evidence="3" id="KW-0479">Metal-binding</keyword>
<protein>
    <recommendedName>
        <fullName evidence="7">Nudix hydrolase domain-containing protein</fullName>
    </recommendedName>
</protein>
<accession>A0A8C3R0Y6</accession>
<evidence type="ECO:0000256" key="2">
    <source>
        <dbReference type="ARBA" id="ARBA00001946"/>
    </source>
</evidence>
<dbReference type="GO" id="GO:0010945">
    <property type="term" value="F:coenzyme A diphosphatase activity"/>
    <property type="evidence" value="ECO:0007669"/>
    <property type="project" value="InterPro"/>
</dbReference>
<keyword evidence="5" id="KW-0460">Magnesium</keyword>
<comment type="cofactor">
    <cofactor evidence="2">
        <name>Mg(2+)</name>
        <dbReference type="ChEBI" id="CHEBI:18420"/>
    </cofactor>
</comment>
<keyword evidence="9" id="KW-1185">Reference proteome</keyword>
<dbReference type="Gene3D" id="3.90.79.10">
    <property type="entry name" value="Nucleoside Triphosphate Pyrophosphohydrolase"/>
    <property type="match status" value="1"/>
</dbReference>
<keyword evidence="4" id="KW-0378">Hydrolase</keyword>
<dbReference type="SUPFAM" id="SSF55811">
    <property type="entry name" value="Nudix"/>
    <property type="match status" value="1"/>
</dbReference>
<comment type="cofactor">
    <cofactor evidence="1">
        <name>Mn(2+)</name>
        <dbReference type="ChEBI" id="CHEBI:29035"/>
    </cofactor>
</comment>
<proteinExistence type="predicted"/>
<evidence type="ECO:0000256" key="3">
    <source>
        <dbReference type="ARBA" id="ARBA00022723"/>
    </source>
</evidence>
<evidence type="ECO:0000313" key="8">
    <source>
        <dbReference type="Ensembl" id="ENSCRFP00000014373.1"/>
    </source>
</evidence>
<dbReference type="InterPro" id="IPR000086">
    <property type="entry name" value="NUDIX_hydrolase_dom"/>
</dbReference>
<evidence type="ECO:0000256" key="1">
    <source>
        <dbReference type="ARBA" id="ARBA00001936"/>
    </source>
</evidence>
<dbReference type="PANTHER" id="PTHR12992">
    <property type="entry name" value="NUDIX HYDROLASE"/>
    <property type="match status" value="1"/>
</dbReference>
<evidence type="ECO:0000256" key="6">
    <source>
        <dbReference type="ARBA" id="ARBA00023211"/>
    </source>
</evidence>
<dbReference type="PROSITE" id="PS51462">
    <property type="entry name" value="NUDIX"/>
    <property type="match status" value="1"/>
</dbReference>
<feature type="domain" description="Nudix hydrolase" evidence="7">
    <location>
        <begin position="21"/>
        <end position="146"/>
    </location>
</feature>
<dbReference type="Pfam" id="PF00293">
    <property type="entry name" value="NUDIX"/>
    <property type="match status" value="1"/>
</dbReference>
<sequence length="146" mass="15295">LLPAPCRSERRCRARLAAAGAGGAAAAAAVLVPLCSVRGRPALLFTLRSRRLAGPHSGDVSFPGGRRDPADGDTVATALRETREELGVAVAPTSVWGQLRTLPDRVPGIGGVLQVMGILGDRDRAAGTWVRRTEVTEYMAMALVRG</sequence>
<dbReference type="Ensembl" id="ENSCRFT00000014876.1">
    <property type="protein sequence ID" value="ENSCRFP00000014373.1"/>
    <property type="gene ID" value="ENSCRFG00000011099.1"/>
</dbReference>
<dbReference type="CDD" id="cd03426">
    <property type="entry name" value="NUDIX_CoAse_Nudt7"/>
    <property type="match status" value="1"/>
</dbReference>